<feature type="region of interest" description="Disordered" evidence="1">
    <location>
        <begin position="18"/>
        <end position="37"/>
    </location>
</feature>
<dbReference type="PANTHER" id="PTHR10093">
    <property type="entry name" value="IRON-SULFUR CLUSTER ASSEMBLY ENZYME NIFU HOMOLOG"/>
    <property type="match status" value="1"/>
</dbReference>
<reference evidence="3 4" key="1">
    <citation type="submission" date="2021-03" db="EMBL/GenBank/DDBJ databases">
        <title>Genomic Encyclopedia of Type Strains, Phase IV (KMG-IV): sequencing the most valuable type-strain genomes for metagenomic binning, comparative biology and taxonomic classification.</title>
        <authorList>
            <person name="Goeker M."/>
        </authorList>
    </citation>
    <scope>NUCLEOTIDE SEQUENCE [LARGE SCALE GENOMIC DNA]</scope>
    <source>
        <strain evidence="3 4">DSM 27563</strain>
    </source>
</reference>
<feature type="compositionally biased region" description="Basic and acidic residues" evidence="1">
    <location>
        <begin position="22"/>
        <end position="33"/>
    </location>
</feature>
<feature type="domain" description="NIF system FeS cluster assembly NifU N-terminal" evidence="2">
    <location>
        <begin position="7"/>
        <end position="127"/>
    </location>
</feature>
<dbReference type="RefSeq" id="WP_210060608.1">
    <property type="nucleotide sequence ID" value="NZ_JAGGLJ010000006.1"/>
</dbReference>
<evidence type="ECO:0000256" key="1">
    <source>
        <dbReference type="SAM" id="MobiDB-lite"/>
    </source>
</evidence>
<evidence type="ECO:0000313" key="3">
    <source>
        <dbReference type="EMBL" id="MBP2025321.1"/>
    </source>
</evidence>
<organism evidence="3 4">
    <name type="scientific">Peptoniphilus stercorisuis</name>
    <dbReference type="NCBI Taxonomy" id="1436965"/>
    <lineage>
        <taxon>Bacteria</taxon>
        <taxon>Bacillati</taxon>
        <taxon>Bacillota</taxon>
        <taxon>Tissierellia</taxon>
        <taxon>Tissierellales</taxon>
        <taxon>Peptoniphilaceae</taxon>
        <taxon>Peptoniphilus</taxon>
    </lineage>
</organism>
<dbReference type="Proteomes" id="UP001519306">
    <property type="component" value="Unassembled WGS sequence"/>
</dbReference>
<dbReference type="InterPro" id="IPR002871">
    <property type="entry name" value="NIF_FeS_clus_asmbl_NifU_N"/>
</dbReference>
<name>A0ABS4KDQ7_9FIRM</name>
<dbReference type="EMBL" id="JAGGLJ010000006">
    <property type="protein sequence ID" value="MBP2025321.1"/>
    <property type="molecule type" value="Genomic_DNA"/>
</dbReference>
<proteinExistence type="predicted"/>
<dbReference type="Pfam" id="PF01592">
    <property type="entry name" value="NifU_N"/>
    <property type="match status" value="1"/>
</dbReference>
<dbReference type="NCBIfam" id="TIGR01994">
    <property type="entry name" value="SUF_scaf_2"/>
    <property type="match status" value="1"/>
</dbReference>
<gene>
    <name evidence="3" type="ORF">J2Z71_000851</name>
</gene>
<dbReference type="SUPFAM" id="SSF82649">
    <property type="entry name" value="SufE/NifU"/>
    <property type="match status" value="1"/>
</dbReference>
<dbReference type="CDD" id="cd06664">
    <property type="entry name" value="IscU_like"/>
    <property type="match status" value="1"/>
</dbReference>
<sequence length="151" mass="17122">MNLNEIYTELILEQSRNKRNRRELENPTHEELGHNPSCGDEITLQLRVEEDLIKDMSYLGHGCAISQASTSIMIDEVKGLKVQEALLLCKKFIAMVKGEISDEAELEDLGDAIVFENIQNLPARVKCAVLPWYTLMNMIEKDNTEGSFIPL</sequence>
<comment type="caution">
    <text evidence="3">The sequence shown here is derived from an EMBL/GenBank/DDBJ whole genome shotgun (WGS) entry which is preliminary data.</text>
</comment>
<keyword evidence="4" id="KW-1185">Reference proteome</keyword>
<evidence type="ECO:0000313" key="4">
    <source>
        <dbReference type="Proteomes" id="UP001519306"/>
    </source>
</evidence>
<evidence type="ECO:0000259" key="2">
    <source>
        <dbReference type="Pfam" id="PF01592"/>
    </source>
</evidence>
<protein>
    <submittedName>
        <fullName evidence="3">Nitrogen fixation NifU-like protein</fullName>
    </submittedName>
</protein>
<dbReference type="Gene3D" id="3.90.1010.10">
    <property type="match status" value="1"/>
</dbReference>
<accession>A0ABS4KDQ7</accession>